<comment type="caution">
    <text evidence="1">The sequence shown here is derived from an EMBL/GenBank/DDBJ whole genome shotgun (WGS) entry which is preliminary data.</text>
</comment>
<dbReference type="Proteomes" id="UP001054945">
    <property type="component" value="Unassembled WGS sequence"/>
</dbReference>
<keyword evidence="2" id="KW-1185">Reference proteome</keyword>
<dbReference type="AlphaFoldDB" id="A0AAV4Y351"/>
<gene>
    <name evidence="1" type="ORF">CEXT_440971</name>
</gene>
<sequence>MQEARDWLTGGFPTGNFNVLQCFKEAFYDEARDWLTGGFPTGNLNALQCFKEAFYDASQSCFYSHRDSFPGSLKQTLFFKGPYIYLFRPVIQEARDWLTGGFPQWQS</sequence>
<name>A0AAV4Y351_CAEEX</name>
<protein>
    <submittedName>
        <fullName evidence="1">Uncharacterized protein</fullName>
    </submittedName>
</protein>
<proteinExistence type="predicted"/>
<dbReference type="EMBL" id="BPLR01001213">
    <property type="protein sequence ID" value="GIZ00836.1"/>
    <property type="molecule type" value="Genomic_DNA"/>
</dbReference>
<evidence type="ECO:0000313" key="2">
    <source>
        <dbReference type="Proteomes" id="UP001054945"/>
    </source>
</evidence>
<organism evidence="1 2">
    <name type="scientific">Caerostris extrusa</name>
    <name type="common">Bark spider</name>
    <name type="synonym">Caerostris bankana</name>
    <dbReference type="NCBI Taxonomy" id="172846"/>
    <lineage>
        <taxon>Eukaryota</taxon>
        <taxon>Metazoa</taxon>
        <taxon>Ecdysozoa</taxon>
        <taxon>Arthropoda</taxon>
        <taxon>Chelicerata</taxon>
        <taxon>Arachnida</taxon>
        <taxon>Araneae</taxon>
        <taxon>Araneomorphae</taxon>
        <taxon>Entelegynae</taxon>
        <taxon>Araneoidea</taxon>
        <taxon>Araneidae</taxon>
        <taxon>Caerostris</taxon>
    </lineage>
</organism>
<reference evidence="1 2" key="1">
    <citation type="submission" date="2021-06" db="EMBL/GenBank/DDBJ databases">
        <title>Caerostris extrusa draft genome.</title>
        <authorList>
            <person name="Kono N."/>
            <person name="Arakawa K."/>
        </authorList>
    </citation>
    <scope>NUCLEOTIDE SEQUENCE [LARGE SCALE GENOMIC DNA]</scope>
</reference>
<evidence type="ECO:0000313" key="1">
    <source>
        <dbReference type="EMBL" id="GIZ00836.1"/>
    </source>
</evidence>
<accession>A0AAV4Y351</accession>